<evidence type="ECO:0000256" key="5">
    <source>
        <dbReference type="ARBA" id="ARBA00023049"/>
    </source>
</evidence>
<dbReference type="GO" id="GO:0016020">
    <property type="term" value="C:membrane"/>
    <property type="evidence" value="ECO:0007669"/>
    <property type="project" value="TreeGrafter"/>
</dbReference>
<name>A0A836BY66_9CHLO</name>
<accession>A0A836BY66</accession>
<dbReference type="Proteomes" id="UP000612055">
    <property type="component" value="Unassembled WGS sequence"/>
</dbReference>
<evidence type="ECO:0000256" key="2">
    <source>
        <dbReference type="ARBA" id="ARBA00022723"/>
    </source>
</evidence>
<evidence type="ECO:0000256" key="6">
    <source>
        <dbReference type="RuleBase" id="RU003983"/>
    </source>
</evidence>
<protein>
    <recommendedName>
        <fullName evidence="8">Peptidase M48 domain-containing protein</fullName>
    </recommendedName>
</protein>
<keyword evidence="4 6" id="KW-0862">Zinc</keyword>
<dbReference type="AlphaFoldDB" id="A0A836BY66"/>
<dbReference type="InterPro" id="IPR051156">
    <property type="entry name" value="Mito/Outer_Membr_Metalloprot"/>
</dbReference>
<proteinExistence type="inferred from homology"/>
<keyword evidence="1 6" id="KW-0645">Protease</keyword>
<dbReference type="EMBL" id="JAEHOE010000043">
    <property type="protein sequence ID" value="KAG2492672.1"/>
    <property type="molecule type" value="Genomic_DNA"/>
</dbReference>
<dbReference type="PANTHER" id="PTHR22726">
    <property type="entry name" value="METALLOENDOPEPTIDASE OMA1"/>
    <property type="match status" value="1"/>
</dbReference>
<sequence length="364" mass="37708">MAANGAVSRLASRLFGGALASRAAAGAVGGSGAGALAAAAGRLPTAAAGTGASFRGASRSAWRSIASEGVGVQPLLPRRALSSITAFGTGAAAATAGAPVRRLLGGALNTAASAALNGSSGGALVAARRMATDAAAAGTGGLVLVTQPAAQYSPTVTWLAARLLSEFFTFLCTGAILHGMLFLYYMDTVPYTGRRRALQETALENLDWWGQPEGHLVPEAHPSSQLVRRVGTAVAAAACNGDGGEHAKRLEWEFVVVEDAGLQTWACPRGKVTVTTGMLDFLGVDRNPEDGEAALAWVLAREAAHLLARHPEETRTWVISPATFCASLPGIWWMARTKTFTGNMAALLLTCFAVPMMMMMYHKR</sequence>
<evidence type="ECO:0000256" key="7">
    <source>
        <dbReference type="SAM" id="Phobius"/>
    </source>
</evidence>
<feature type="transmembrane region" description="Helical" evidence="7">
    <location>
        <begin position="167"/>
        <end position="186"/>
    </location>
</feature>
<evidence type="ECO:0000256" key="1">
    <source>
        <dbReference type="ARBA" id="ARBA00022670"/>
    </source>
</evidence>
<keyword evidence="3 6" id="KW-0378">Hydrolase</keyword>
<dbReference type="GO" id="GO:0051603">
    <property type="term" value="P:proteolysis involved in protein catabolic process"/>
    <property type="evidence" value="ECO:0007669"/>
    <property type="project" value="TreeGrafter"/>
</dbReference>
<keyword evidence="2" id="KW-0479">Metal-binding</keyword>
<comment type="similarity">
    <text evidence="6">Belongs to the peptidase M48 family.</text>
</comment>
<dbReference type="GO" id="GO:0046872">
    <property type="term" value="F:metal ion binding"/>
    <property type="evidence" value="ECO:0007669"/>
    <property type="project" value="UniProtKB-KW"/>
</dbReference>
<evidence type="ECO:0000313" key="9">
    <source>
        <dbReference type="EMBL" id="KAG2492672.1"/>
    </source>
</evidence>
<keyword evidence="7" id="KW-0812">Transmembrane</keyword>
<dbReference type="InterPro" id="IPR001915">
    <property type="entry name" value="Peptidase_M48"/>
</dbReference>
<reference evidence="9" key="1">
    <citation type="journal article" date="2020" name="bioRxiv">
        <title>Comparative genomics of Chlamydomonas.</title>
        <authorList>
            <person name="Craig R.J."/>
            <person name="Hasan A.R."/>
            <person name="Ness R.W."/>
            <person name="Keightley P.D."/>
        </authorList>
    </citation>
    <scope>NUCLEOTIDE SEQUENCE</scope>
    <source>
        <strain evidence="9">CCAP 11/70</strain>
    </source>
</reference>
<keyword evidence="7" id="KW-0472">Membrane</keyword>
<dbReference type="GO" id="GO:0004222">
    <property type="term" value="F:metalloendopeptidase activity"/>
    <property type="evidence" value="ECO:0007669"/>
    <property type="project" value="InterPro"/>
</dbReference>
<evidence type="ECO:0000313" key="10">
    <source>
        <dbReference type="Proteomes" id="UP000612055"/>
    </source>
</evidence>
<evidence type="ECO:0000259" key="8">
    <source>
        <dbReference type="Pfam" id="PF01435"/>
    </source>
</evidence>
<feature type="domain" description="Peptidase M48" evidence="8">
    <location>
        <begin position="248"/>
        <end position="355"/>
    </location>
</feature>
<organism evidence="9 10">
    <name type="scientific">Edaphochlamys debaryana</name>
    <dbReference type="NCBI Taxonomy" id="47281"/>
    <lineage>
        <taxon>Eukaryota</taxon>
        <taxon>Viridiplantae</taxon>
        <taxon>Chlorophyta</taxon>
        <taxon>core chlorophytes</taxon>
        <taxon>Chlorophyceae</taxon>
        <taxon>CS clade</taxon>
        <taxon>Chlamydomonadales</taxon>
        <taxon>Chlamydomonadales incertae sedis</taxon>
        <taxon>Edaphochlamys</taxon>
    </lineage>
</organism>
<keyword evidence="7" id="KW-1133">Transmembrane helix</keyword>
<evidence type="ECO:0000256" key="4">
    <source>
        <dbReference type="ARBA" id="ARBA00022833"/>
    </source>
</evidence>
<feature type="transmembrane region" description="Helical" evidence="7">
    <location>
        <begin position="341"/>
        <end position="361"/>
    </location>
</feature>
<comment type="cofactor">
    <cofactor evidence="6">
        <name>Zn(2+)</name>
        <dbReference type="ChEBI" id="CHEBI:29105"/>
    </cofactor>
    <text evidence="6">Binds 1 zinc ion per subunit.</text>
</comment>
<keyword evidence="5 6" id="KW-0482">Metalloprotease</keyword>
<gene>
    <name evidence="9" type="ORF">HYH03_009087</name>
</gene>
<comment type="caution">
    <text evidence="9">The sequence shown here is derived from an EMBL/GenBank/DDBJ whole genome shotgun (WGS) entry which is preliminary data.</text>
</comment>
<dbReference type="Pfam" id="PF01435">
    <property type="entry name" value="Peptidase_M48"/>
    <property type="match status" value="1"/>
</dbReference>
<evidence type="ECO:0000256" key="3">
    <source>
        <dbReference type="ARBA" id="ARBA00022801"/>
    </source>
</evidence>
<dbReference type="PANTHER" id="PTHR22726:SF1">
    <property type="entry name" value="METALLOENDOPEPTIDASE OMA1, MITOCHONDRIAL"/>
    <property type="match status" value="1"/>
</dbReference>
<keyword evidence="10" id="KW-1185">Reference proteome</keyword>